<dbReference type="InterPro" id="IPR002821">
    <property type="entry name" value="Hydantoinase_A"/>
</dbReference>
<dbReference type="AlphaFoldDB" id="A0A9P5X450"/>
<protein>
    <recommendedName>
        <fullName evidence="5">5-oxoprolinase</fullName>
    </recommendedName>
</protein>
<dbReference type="Pfam" id="PF01968">
    <property type="entry name" value="Hydantoinase_A"/>
    <property type="match status" value="1"/>
</dbReference>
<comment type="caution">
    <text evidence="3">The sequence shown here is derived from an EMBL/GenBank/DDBJ whole genome shotgun (WGS) entry which is preliminary data.</text>
</comment>
<evidence type="ECO:0000313" key="4">
    <source>
        <dbReference type="Proteomes" id="UP000807342"/>
    </source>
</evidence>
<feature type="domain" description="Hydantoinase/oxoprolinase N-terminal" evidence="2">
    <location>
        <begin position="16"/>
        <end position="257"/>
    </location>
</feature>
<dbReference type="PANTHER" id="PTHR11365">
    <property type="entry name" value="5-OXOPROLINASE RELATED"/>
    <property type="match status" value="1"/>
</dbReference>
<name>A0A9P5X450_9AGAR</name>
<evidence type="ECO:0000259" key="1">
    <source>
        <dbReference type="Pfam" id="PF01968"/>
    </source>
</evidence>
<dbReference type="PANTHER" id="PTHR11365:SF2">
    <property type="entry name" value="5-OXOPROLINASE"/>
    <property type="match status" value="1"/>
</dbReference>
<organism evidence="3 4">
    <name type="scientific">Macrolepiota fuliginosa MF-IS2</name>
    <dbReference type="NCBI Taxonomy" id="1400762"/>
    <lineage>
        <taxon>Eukaryota</taxon>
        <taxon>Fungi</taxon>
        <taxon>Dikarya</taxon>
        <taxon>Basidiomycota</taxon>
        <taxon>Agaricomycotina</taxon>
        <taxon>Agaricomycetes</taxon>
        <taxon>Agaricomycetidae</taxon>
        <taxon>Agaricales</taxon>
        <taxon>Agaricineae</taxon>
        <taxon>Agaricaceae</taxon>
        <taxon>Macrolepiota</taxon>
    </lineage>
</organism>
<accession>A0A9P5X450</accession>
<proteinExistence type="predicted"/>
<dbReference type="InterPro" id="IPR045079">
    <property type="entry name" value="Oxoprolinase-like"/>
</dbReference>
<dbReference type="Pfam" id="PF05378">
    <property type="entry name" value="Hydant_A_N"/>
    <property type="match status" value="1"/>
</dbReference>
<dbReference type="Proteomes" id="UP000807342">
    <property type="component" value="Unassembled WGS sequence"/>
</dbReference>
<dbReference type="GO" id="GO:0006749">
    <property type="term" value="P:glutathione metabolic process"/>
    <property type="evidence" value="ECO:0007669"/>
    <property type="project" value="TreeGrafter"/>
</dbReference>
<reference evidence="3" key="1">
    <citation type="submission" date="2020-11" db="EMBL/GenBank/DDBJ databases">
        <authorList>
            <consortium name="DOE Joint Genome Institute"/>
            <person name="Ahrendt S."/>
            <person name="Riley R."/>
            <person name="Andreopoulos W."/>
            <person name="Labutti K."/>
            <person name="Pangilinan J."/>
            <person name="Ruiz-Duenas F.J."/>
            <person name="Barrasa J.M."/>
            <person name="Sanchez-Garcia M."/>
            <person name="Camarero S."/>
            <person name="Miyauchi S."/>
            <person name="Serrano A."/>
            <person name="Linde D."/>
            <person name="Babiker R."/>
            <person name="Drula E."/>
            <person name="Ayuso-Fernandez I."/>
            <person name="Pacheco R."/>
            <person name="Padilla G."/>
            <person name="Ferreira P."/>
            <person name="Barriuso J."/>
            <person name="Kellner H."/>
            <person name="Castanera R."/>
            <person name="Alfaro M."/>
            <person name="Ramirez L."/>
            <person name="Pisabarro A.G."/>
            <person name="Kuo A."/>
            <person name="Tritt A."/>
            <person name="Lipzen A."/>
            <person name="He G."/>
            <person name="Yan M."/>
            <person name="Ng V."/>
            <person name="Cullen D."/>
            <person name="Martin F."/>
            <person name="Rosso M.-N."/>
            <person name="Henrissat B."/>
            <person name="Hibbett D."/>
            <person name="Martinez A.T."/>
            <person name="Grigoriev I.V."/>
        </authorList>
    </citation>
    <scope>NUCLEOTIDE SEQUENCE</scope>
    <source>
        <strain evidence="3">MF-IS2</strain>
    </source>
</reference>
<dbReference type="InterPro" id="IPR008040">
    <property type="entry name" value="Hydant_A_N"/>
</dbReference>
<keyword evidence="4" id="KW-1185">Reference proteome</keyword>
<evidence type="ECO:0000259" key="2">
    <source>
        <dbReference type="Pfam" id="PF05378"/>
    </source>
</evidence>
<evidence type="ECO:0000313" key="3">
    <source>
        <dbReference type="EMBL" id="KAF9443051.1"/>
    </source>
</evidence>
<dbReference type="GO" id="GO:0017168">
    <property type="term" value="F:5-oxoprolinase (ATP-hydrolyzing) activity"/>
    <property type="evidence" value="ECO:0007669"/>
    <property type="project" value="TreeGrafter"/>
</dbReference>
<dbReference type="GO" id="GO:0005829">
    <property type="term" value="C:cytosol"/>
    <property type="evidence" value="ECO:0007669"/>
    <property type="project" value="TreeGrafter"/>
</dbReference>
<sequence>MTPNAPVKTIPDRSIRICADRGGTFCDVHASYPDPENPGERKDLVVKLLSQDTANYQDAPTEGIRRVLEAVTGESIPRGSILKTDKIDYIRLSTTVATNALLERKGHKHALLITKGFKDLLLIGNQSRPKIFDLNIRRPSPLYSKVVEVDERVTLVGYTSDPQAEEHAIQFDEDGKVVRGYRGKGWDGVGVAEGPGEVVQGISGEAVRILKKPDLEAVERDLKQLYEEGYRSLAIVLVHSYTYPRHETLIGSLARSIGFTHVSESAQLLPMIKMVPRGVSSTADAYLTPILREYLDGFFSGFDEKLKDGKIRSPRVEFMGSDGGLVDLDIFSGLKSILSGPAGGVVGYALTSWDEKKKRPIIGLDVGGTSTDVSRFDGRYEVVYETTTAGVTIQSPQLDINTVAAGGGSCLSFRNGLFLAGPESAAAHPGPACYRKGGPLAVTDANLMLGRLIPDYFPKIFGKSEKEPLDIDASRVLFEKISEEINASHEGTLSLDEIVYGFIKVANETMCRPIRALTEARGHATSKHVLASFGGAGGQHACEIASLLGIKTILIHRYSSILSAYGLALADRAYELQEPSSTFYTPQNRAGLLARLDKMTNEVQAELRRQGFEDKRVHIERMLNMRFDGTDTALMVLPSDKDGDGKEDFEAAFNRVYKSEFGFLLDTKNIIVDDIKVRGIGKTFDSLGESVYTEIAELHSTNKINRITPTQADSHYSVYFDKIGRVDDTPVYLLDQLSMGDEVLGPAVVIDDTQTIVLVPGSRAVLTRKHLYITLE</sequence>
<feature type="domain" description="Hydantoinase A/oxoprolinase" evidence="1">
    <location>
        <begin position="277"/>
        <end position="573"/>
    </location>
</feature>
<evidence type="ECO:0008006" key="5">
    <source>
        <dbReference type="Google" id="ProtNLM"/>
    </source>
</evidence>
<dbReference type="OrthoDB" id="3643at2759"/>
<gene>
    <name evidence="3" type="ORF">P691DRAFT_797695</name>
</gene>
<dbReference type="EMBL" id="MU151526">
    <property type="protein sequence ID" value="KAF9443051.1"/>
    <property type="molecule type" value="Genomic_DNA"/>
</dbReference>